<proteinExistence type="predicted"/>
<dbReference type="InterPro" id="IPR036280">
    <property type="entry name" value="Multihaem_cyt_sf"/>
</dbReference>
<dbReference type="SUPFAM" id="SSF48695">
    <property type="entry name" value="Multiheme cytochromes"/>
    <property type="match status" value="1"/>
</dbReference>
<dbReference type="RefSeq" id="WP_244412556.1">
    <property type="nucleotide sequence ID" value="NZ_AP025564.1"/>
</dbReference>
<feature type="region of interest" description="Disordered" evidence="1">
    <location>
        <begin position="27"/>
        <end position="52"/>
    </location>
</feature>
<accession>A0ABN6MED2</accession>
<feature type="signal peptide" evidence="2">
    <location>
        <begin position="1"/>
        <end position="22"/>
    </location>
</feature>
<gene>
    <name evidence="3" type="ORF">CE91St30_16370</name>
</gene>
<evidence type="ECO:0000256" key="1">
    <source>
        <dbReference type="SAM" id="MobiDB-lite"/>
    </source>
</evidence>
<dbReference type="Gene3D" id="1.10.1130.10">
    <property type="entry name" value="Flavocytochrome C3, Chain A"/>
    <property type="match status" value="1"/>
</dbReference>
<organism evidence="3 4">
    <name type="scientific">Raoultibacter timonensis</name>
    <dbReference type="NCBI Taxonomy" id="1907662"/>
    <lineage>
        <taxon>Bacteria</taxon>
        <taxon>Bacillati</taxon>
        <taxon>Actinomycetota</taxon>
        <taxon>Coriobacteriia</taxon>
        <taxon>Eggerthellales</taxon>
        <taxon>Eggerthellaceae</taxon>
        <taxon>Raoultibacter</taxon>
    </lineage>
</organism>
<protein>
    <recommendedName>
        <fullName evidence="5">Diheme cytochrome c NapB</fullName>
    </recommendedName>
</protein>
<sequence>MKKRIITTCLCLAVVGSLGLFAGCSESGATPSGTSDPKAGALGAPALQPADHEGKFERGGSNMCYGCHGNGSLANPQLTGAVIIPEDHYVDGSYDSKELDPIRAECITCHPVA</sequence>
<evidence type="ECO:0000256" key="2">
    <source>
        <dbReference type="SAM" id="SignalP"/>
    </source>
</evidence>
<keyword evidence="2" id="KW-0732">Signal</keyword>
<evidence type="ECO:0008006" key="5">
    <source>
        <dbReference type="Google" id="ProtNLM"/>
    </source>
</evidence>
<dbReference type="EMBL" id="AP025564">
    <property type="protein sequence ID" value="BDE96304.1"/>
    <property type="molecule type" value="Genomic_DNA"/>
</dbReference>
<dbReference type="Proteomes" id="UP001320544">
    <property type="component" value="Chromosome"/>
</dbReference>
<feature type="chain" id="PRO_5045234462" description="Diheme cytochrome c NapB" evidence="2">
    <location>
        <begin position="23"/>
        <end position="113"/>
    </location>
</feature>
<name>A0ABN6MED2_9ACTN</name>
<feature type="compositionally biased region" description="Low complexity" evidence="1">
    <location>
        <begin position="39"/>
        <end position="49"/>
    </location>
</feature>
<evidence type="ECO:0000313" key="4">
    <source>
        <dbReference type="Proteomes" id="UP001320544"/>
    </source>
</evidence>
<evidence type="ECO:0000313" key="3">
    <source>
        <dbReference type="EMBL" id="BDE96304.1"/>
    </source>
</evidence>
<reference evidence="3 4" key="1">
    <citation type="submission" date="2022-01" db="EMBL/GenBank/DDBJ databases">
        <title>Novel bile acid biosynthetic pathways are enriched in the microbiome of centenarians.</title>
        <authorList>
            <person name="Sato Y."/>
            <person name="Atarashi K."/>
            <person name="Plichta R.D."/>
            <person name="Arai Y."/>
            <person name="Sasajima S."/>
            <person name="Kearney M.S."/>
            <person name="Suda W."/>
            <person name="Takeshita K."/>
            <person name="Sasaki T."/>
            <person name="Okamoto S."/>
            <person name="Skelly N.A."/>
            <person name="Okamura Y."/>
            <person name="Vlamakis H."/>
            <person name="Li Y."/>
            <person name="Tanoue T."/>
            <person name="Takei H."/>
            <person name="Nittono H."/>
            <person name="Narushima S."/>
            <person name="Irie J."/>
            <person name="Itoh H."/>
            <person name="Moriya K."/>
            <person name="Sugiura Y."/>
            <person name="Suematsu M."/>
            <person name="Moritoki N."/>
            <person name="Shibata S."/>
            <person name="Littman R.D."/>
            <person name="Fischbach A.M."/>
            <person name="Uwamino Y."/>
            <person name="Inoue T."/>
            <person name="Honda A."/>
            <person name="Hattori M."/>
            <person name="Murai T."/>
            <person name="Xavier J.R."/>
            <person name="Hirose N."/>
            <person name="Honda K."/>
        </authorList>
    </citation>
    <scope>NUCLEOTIDE SEQUENCE [LARGE SCALE GENOMIC DNA]</scope>
    <source>
        <strain evidence="3 4">CE91-St30</strain>
    </source>
</reference>
<dbReference type="PROSITE" id="PS51257">
    <property type="entry name" value="PROKAR_LIPOPROTEIN"/>
    <property type="match status" value="1"/>
</dbReference>
<keyword evidence="4" id="KW-1185">Reference proteome</keyword>